<dbReference type="GO" id="GO:0016020">
    <property type="term" value="C:membrane"/>
    <property type="evidence" value="ECO:0007669"/>
    <property type="project" value="UniProtKB-SubCell"/>
</dbReference>
<dbReference type="InterPro" id="IPR036259">
    <property type="entry name" value="MFS_trans_sf"/>
</dbReference>
<keyword evidence="8" id="KW-1185">Reference proteome</keyword>
<feature type="transmembrane region" description="Helical" evidence="6">
    <location>
        <begin position="418"/>
        <end position="437"/>
    </location>
</feature>
<keyword evidence="5 6" id="KW-0472">Membrane</keyword>
<evidence type="ECO:0000313" key="7">
    <source>
        <dbReference type="EMBL" id="KAK1561486.1"/>
    </source>
</evidence>
<protein>
    <submittedName>
        <fullName evidence="7">Major facilitator superfamily transporter</fullName>
    </submittedName>
</protein>
<dbReference type="PANTHER" id="PTHR43791:SF7">
    <property type="entry name" value="MAJOR FACILITATOR SUPERFAMILY (MFS) PROFILE DOMAIN-CONTAINING PROTEIN"/>
    <property type="match status" value="1"/>
</dbReference>
<name>A0AAD8PI21_9PEZI</name>
<dbReference type="SUPFAM" id="SSF103473">
    <property type="entry name" value="MFS general substrate transporter"/>
    <property type="match status" value="1"/>
</dbReference>
<feature type="transmembrane region" description="Helical" evidence="6">
    <location>
        <begin position="323"/>
        <end position="346"/>
    </location>
</feature>
<evidence type="ECO:0000313" key="8">
    <source>
        <dbReference type="Proteomes" id="UP001230504"/>
    </source>
</evidence>
<reference evidence="7" key="1">
    <citation type="submission" date="2021-06" db="EMBL/GenBank/DDBJ databases">
        <title>Comparative genomics, transcriptomics and evolutionary studies reveal genomic signatures of adaptation to plant cell wall in hemibiotrophic fungi.</title>
        <authorList>
            <consortium name="DOE Joint Genome Institute"/>
            <person name="Baroncelli R."/>
            <person name="Diaz J.F."/>
            <person name="Benocci T."/>
            <person name="Peng M."/>
            <person name="Battaglia E."/>
            <person name="Haridas S."/>
            <person name="Andreopoulos W."/>
            <person name="Labutti K."/>
            <person name="Pangilinan J."/>
            <person name="Floch G.L."/>
            <person name="Makela M.R."/>
            <person name="Henrissat B."/>
            <person name="Grigoriev I.V."/>
            <person name="Crouch J.A."/>
            <person name="De Vries R.P."/>
            <person name="Sukno S.A."/>
            <person name="Thon M.R."/>
        </authorList>
    </citation>
    <scope>NUCLEOTIDE SEQUENCE</scope>
    <source>
        <strain evidence="7">CBS 125086</strain>
    </source>
</reference>
<organism evidence="7 8">
    <name type="scientific">Colletotrichum navitas</name>
    <dbReference type="NCBI Taxonomy" id="681940"/>
    <lineage>
        <taxon>Eukaryota</taxon>
        <taxon>Fungi</taxon>
        <taxon>Dikarya</taxon>
        <taxon>Ascomycota</taxon>
        <taxon>Pezizomycotina</taxon>
        <taxon>Sordariomycetes</taxon>
        <taxon>Hypocreomycetidae</taxon>
        <taxon>Glomerellales</taxon>
        <taxon>Glomerellaceae</taxon>
        <taxon>Colletotrichum</taxon>
        <taxon>Colletotrichum graminicola species complex</taxon>
    </lineage>
</organism>
<feature type="transmembrane region" description="Helical" evidence="6">
    <location>
        <begin position="126"/>
        <end position="143"/>
    </location>
</feature>
<dbReference type="Proteomes" id="UP001230504">
    <property type="component" value="Unassembled WGS sequence"/>
</dbReference>
<dbReference type="InterPro" id="IPR011701">
    <property type="entry name" value="MFS"/>
</dbReference>
<comment type="caution">
    <text evidence="7">The sequence shown here is derived from an EMBL/GenBank/DDBJ whole genome shotgun (WGS) entry which is preliminary data.</text>
</comment>
<feature type="transmembrane region" description="Helical" evidence="6">
    <location>
        <begin position="184"/>
        <end position="205"/>
    </location>
</feature>
<dbReference type="Pfam" id="PF07690">
    <property type="entry name" value="MFS_1"/>
    <property type="match status" value="1"/>
</dbReference>
<feature type="transmembrane region" description="Helical" evidence="6">
    <location>
        <begin position="95"/>
        <end position="117"/>
    </location>
</feature>
<keyword evidence="3 6" id="KW-0812">Transmembrane</keyword>
<evidence type="ECO:0000256" key="5">
    <source>
        <dbReference type="ARBA" id="ARBA00023136"/>
    </source>
</evidence>
<feature type="transmembrane region" description="Helical" evidence="6">
    <location>
        <begin position="386"/>
        <end position="406"/>
    </location>
</feature>
<evidence type="ECO:0000256" key="4">
    <source>
        <dbReference type="ARBA" id="ARBA00022989"/>
    </source>
</evidence>
<evidence type="ECO:0000256" key="2">
    <source>
        <dbReference type="ARBA" id="ARBA00022448"/>
    </source>
</evidence>
<dbReference type="EMBL" id="JAHLJV010000291">
    <property type="protein sequence ID" value="KAK1561486.1"/>
    <property type="molecule type" value="Genomic_DNA"/>
</dbReference>
<evidence type="ECO:0000256" key="1">
    <source>
        <dbReference type="ARBA" id="ARBA00004141"/>
    </source>
</evidence>
<feature type="transmembrane region" description="Helical" evidence="6">
    <location>
        <begin position="353"/>
        <end position="374"/>
    </location>
</feature>
<sequence length="537" mass="60248">MASSQDLEASISEKKVAVVTDQSDNASERNGETDLISVEARYTKEEFHKLKRKVDKYLLPLMWFCYGIQQVDKTALGTQAIFGLREDTGLKGQEYSWLTTIFYITYMCFEFPSNILLQRYKMGRTLSVYMICWGIIVLCIGFAKNFTHLIVLRALQGAFECCISPGFILLVGTWYKTQEHASRALVFQSANAGFGVIASLIMYGIGASTQHKEGAEPWRYISYFLGSLTTAIGCLCLFLLGTPSEVKWLSEAEKAMASARIMSNNTGHDRTAIKGWKWKQVRECLVDPCFWFAGLNAFLSSVPNGGLTTFGNIIMTSFGFSNLQTILIDIPRSVMSVIIFITVGLVTSRRANLRLWIMASAVLPPFAGFLGMSLLPNDPAIKWSKWGCYFITVPFVLGLFLAWSLIPSNIAGRTKRTITSSFTFVGYCVGNMVGSQIFRAKDAPKYTPGTIACAICFGLEFTLILTWRWILVRRNKKRDADMAADGLTAEERARRGKEYGEQDYTDFENPYVSNPIKPSERLILTFPVPIHALESFW</sequence>
<keyword evidence="2" id="KW-0813">Transport</keyword>
<dbReference type="GeneID" id="85440490"/>
<accession>A0AAD8PI21</accession>
<dbReference type="AlphaFoldDB" id="A0AAD8PI21"/>
<evidence type="ECO:0000256" key="6">
    <source>
        <dbReference type="SAM" id="Phobius"/>
    </source>
</evidence>
<keyword evidence="4 6" id="KW-1133">Transmembrane helix</keyword>
<evidence type="ECO:0000256" key="3">
    <source>
        <dbReference type="ARBA" id="ARBA00022692"/>
    </source>
</evidence>
<dbReference type="RefSeq" id="XP_060406676.1">
    <property type="nucleotide sequence ID" value="XM_060556250.1"/>
</dbReference>
<comment type="subcellular location">
    <subcellularLocation>
        <location evidence="1">Membrane</location>
        <topology evidence="1">Multi-pass membrane protein</topology>
    </subcellularLocation>
</comment>
<feature type="transmembrane region" description="Helical" evidence="6">
    <location>
        <begin position="449"/>
        <end position="470"/>
    </location>
</feature>
<gene>
    <name evidence="7" type="ORF">LY79DRAFT_531352</name>
</gene>
<proteinExistence type="predicted"/>
<feature type="transmembrane region" description="Helical" evidence="6">
    <location>
        <begin position="220"/>
        <end position="240"/>
    </location>
</feature>
<dbReference type="PANTHER" id="PTHR43791">
    <property type="entry name" value="PERMEASE-RELATED"/>
    <property type="match status" value="1"/>
</dbReference>
<dbReference type="Gene3D" id="1.20.1250.20">
    <property type="entry name" value="MFS general substrate transporter like domains"/>
    <property type="match status" value="1"/>
</dbReference>
<dbReference type="GO" id="GO:0022857">
    <property type="term" value="F:transmembrane transporter activity"/>
    <property type="evidence" value="ECO:0007669"/>
    <property type="project" value="InterPro"/>
</dbReference>